<name>A0A9P7V7R1_9ASCO</name>
<protein>
    <recommendedName>
        <fullName evidence="2">glutaminase</fullName>
        <ecNumber evidence="2">3.5.1.2</ecNumber>
    </recommendedName>
</protein>
<comment type="similarity">
    <text evidence="1">Belongs to the glutaminase PdxT/SNO family.</text>
</comment>
<dbReference type="OrthoDB" id="2039at2759"/>
<dbReference type="EC" id="3.5.1.2" evidence="2"/>
<dbReference type="HAMAP" id="MF_01615">
    <property type="entry name" value="PdxT"/>
    <property type="match status" value="1"/>
</dbReference>
<dbReference type="GeneID" id="66114802"/>
<keyword evidence="10" id="KW-1185">Reference proteome</keyword>
<accession>A0A9P7V7R1</accession>
<dbReference type="PANTHER" id="PTHR31559">
    <property type="entry name" value="PYRIDOXAL 5'-PHOSPHATE SYNTHASE SUBUNIT SNO"/>
    <property type="match status" value="1"/>
</dbReference>
<organism evidence="9 10">
    <name type="scientific">Scheffersomyces spartinae</name>
    <dbReference type="NCBI Taxonomy" id="45513"/>
    <lineage>
        <taxon>Eukaryota</taxon>
        <taxon>Fungi</taxon>
        <taxon>Dikarya</taxon>
        <taxon>Ascomycota</taxon>
        <taxon>Saccharomycotina</taxon>
        <taxon>Pichiomycetes</taxon>
        <taxon>Debaryomycetaceae</taxon>
        <taxon>Scheffersomyces</taxon>
    </lineage>
</organism>
<evidence type="ECO:0000256" key="3">
    <source>
        <dbReference type="ARBA" id="ARBA00022801"/>
    </source>
</evidence>
<dbReference type="GO" id="GO:0005829">
    <property type="term" value="C:cytosol"/>
    <property type="evidence" value="ECO:0007669"/>
    <property type="project" value="TreeGrafter"/>
</dbReference>
<evidence type="ECO:0000313" key="10">
    <source>
        <dbReference type="Proteomes" id="UP000790833"/>
    </source>
</evidence>
<dbReference type="CDD" id="cd01749">
    <property type="entry name" value="GATase1_PB"/>
    <property type="match status" value="1"/>
</dbReference>
<proteinExistence type="inferred from homology"/>
<dbReference type="GO" id="GO:1903600">
    <property type="term" value="C:glutaminase complex"/>
    <property type="evidence" value="ECO:0007669"/>
    <property type="project" value="TreeGrafter"/>
</dbReference>
<dbReference type="Gene3D" id="3.40.50.880">
    <property type="match status" value="1"/>
</dbReference>
<dbReference type="RefSeq" id="XP_043048198.1">
    <property type="nucleotide sequence ID" value="XM_043192226.1"/>
</dbReference>
<keyword evidence="4" id="KW-0315">Glutamine amidotransferase</keyword>
<feature type="binding site" evidence="8">
    <location>
        <position position="121"/>
    </location>
    <ligand>
        <name>L-glutamine</name>
        <dbReference type="ChEBI" id="CHEBI:58359"/>
    </ligand>
</feature>
<dbReference type="GO" id="GO:0042823">
    <property type="term" value="P:pyridoxal phosphate biosynthetic process"/>
    <property type="evidence" value="ECO:0007669"/>
    <property type="project" value="InterPro"/>
</dbReference>
<evidence type="ECO:0000256" key="8">
    <source>
        <dbReference type="PIRSR" id="PIRSR005639-2"/>
    </source>
</evidence>
<gene>
    <name evidence="9" type="ORF">KQ657_001428</name>
</gene>
<evidence type="ECO:0000256" key="2">
    <source>
        <dbReference type="ARBA" id="ARBA00012918"/>
    </source>
</evidence>
<evidence type="ECO:0000256" key="7">
    <source>
        <dbReference type="PIRSR" id="PIRSR005639-1"/>
    </source>
</evidence>
<dbReference type="PIRSF" id="PIRSF005639">
    <property type="entry name" value="Glut_amidoT_SNO"/>
    <property type="match status" value="1"/>
</dbReference>
<dbReference type="GO" id="GO:0004359">
    <property type="term" value="F:glutaminase activity"/>
    <property type="evidence" value="ECO:0007669"/>
    <property type="project" value="UniProtKB-EC"/>
</dbReference>
<dbReference type="PROSITE" id="PS01236">
    <property type="entry name" value="PDXT_SNO_1"/>
    <property type="match status" value="1"/>
</dbReference>
<dbReference type="InterPro" id="IPR002161">
    <property type="entry name" value="PdxT/SNO"/>
</dbReference>
<dbReference type="GO" id="GO:0016829">
    <property type="term" value="F:lyase activity"/>
    <property type="evidence" value="ECO:0007669"/>
    <property type="project" value="UniProtKB-KW"/>
</dbReference>
<dbReference type="InterPro" id="IPR021196">
    <property type="entry name" value="PdxT/SNO_CS"/>
</dbReference>
<dbReference type="InterPro" id="IPR029062">
    <property type="entry name" value="Class_I_gatase-like"/>
</dbReference>
<dbReference type="GO" id="GO:0008614">
    <property type="term" value="P:pyridoxine metabolic process"/>
    <property type="evidence" value="ECO:0007669"/>
    <property type="project" value="TreeGrafter"/>
</dbReference>
<keyword evidence="3" id="KW-0378">Hydrolase</keyword>
<feature type="active site" description="Charge relay system" evidence="7">
    <location>
        <position position="214"/>
    </location>
</feature>
<dbReference type="SUPFAM" id="SSF52317">
    <property type="entry name" value="Class I glutamine amidotransferase-like"/>
    <property type="match status" value="1"/>
</dbReference>
<dbReference type="PANTHER" id="PTHR31559:SF0">
    <property type="entry name" value="PYRIDOXAL 5'-PHOSPHATE SYNTHASE SUBUNIT SNO1-RELATED"/>
    <property type="match status" value="1"/>
</dbReference>
<feature type="binding site" evidence="8">
    <location>
        <begin position="152"/>
        <end position="153"/>
    </location>
    <ligand>
        <name>L-glutamine</name>
        <dbReference type="ChEBI" id="CHEBI:58359"/>
    </ligand>
</feature>
<evidence type="ECO:0000256" key="6">
    <source>
        <dbReference type="ARBA" id="ARBA00049534"/>
    </source>
</evidence>
<comment type="caution">
    <text evidence="9">The sequence shown here is derived from an EMBL/GenBank/DDBJ whole genome shotgun (WGS) entry which is preliminary data.</text>
</comment>
<reference evidence="9" key="1">
    <citation type="submission" date="2021-03" db="EMBL/GenBank/DDBJ databases">
        <authorList>
            <person name="Palmer J.M."/>
        </authorList>
    </citation>
    <scope>NUCLEOTIDE SEQUENCE</scope>
    <source>
        <strain evidence="9">ARV_011</strain>
    </source>
</reference>
<sequence>MISRANNITIGVLALQGAFAEHIDHLTTAADSLQTQPINVIPVRTPPELDSCDALVIPGGESTAISLIAERTGLLAHLMDYVASEKPVWGTCAGLIFLAKQVVNGKPNQQILGGMDIQVHRNAFGRQLHSFEAPLDFSSFIKDVIDFPTVFIRAPVISKILENAESESESESELTTIISNNTYKNKAPLQILHQLENGFIVAVKQGSKLGTSFHPELVSDTRFHKWFILEFVLRE</sequence>
<feature type="active site" description="Nucleophile" evidence="7">
    <location>
        <position position="92"/>
    </location>
</feature>
<dbReference type="NCBIfam" id="TIGR03800">
    <property type="entry name" value="PLP_synth_Pdx2"/>
    <property type="match status" value="1"/>
</dbReference>
<feature type="active site" description="Charge relay system" evidence="7">
    <location>
        <position position="216"/>
    </location>
</feature>
<keyword evidence="5" id="KW-0456">Lyase</keyword>
<evidence type="ECO:0000256" key="5">
    <source>
        <dbReference type="ARBA" id="ARBA00023239"/>
    </source>
</evidence>
<evidence type="ECO:0000256" key="1">
    <source>
        <dbReference type="ARBA" id="ARBA00008345"/>
    </source>
</evidence>
<feature type="binding site" evidence="8">
    <location>
        <begin position="60"/>
        <end position="62"/>
    </location>
    <ligand>
        <name>L-glutamine</name>
        <dbReference type="ChEBI" id="CHEBI:58359"/>
    </ligand>
</feature>
<dbReference type="EMBL" id="JAHMUF010000016">
    <property type="protein sequence ID" value="KAG7192648.1"/>
    <property type="molecule type" value="Genomic_DNA"/>
</dbReference>
<evidence type="ECO:0000313" key="9">
    <source>
        <dbReference type="EMBL" id="KAG7192648.1"/>
    </source>
</evidence>
<dbReference type="Pfam" id="PF01174">
    <property type="entry name" value="SNO"/>
    <property type="match status" value="1"/>
</dbReference>
<evidence type="ECO:0000256" key="4">
    <source>
        <dbReference type="ARBA" id="ARBA00022962"/>
    </source>
</evidence>
<dbReference type="PROSITE" id="PS51273">
    <property type="entry name" value="GATASE_TYPE_1"/>
    <property type="match status" value="1"/>
</dbReference>
<dbReference type="Proteomes" id="UP000790833">
    <property type="component" value="Unassembled WGS sequence"/>
</dbReference>
<dbReference type="AlphaFoldDB" id="A0A9P7V7R1"/>
<dbReference type="PROSITE" id="PS51130">
    <property type="entry name" value="PDXT_SNO_2"/>
    <property type="match status" value="1"/>
</dbReference>
<comment type="catalytic activity">
    <reaction evidence="6">
        <text>L-glutamine + H2O = L-glutamate + NH4(+)</text>
        <dbReference type="Rhea" id="RHEA:15889"/>
        <dbReference type="ChEBI" id="CHEBI:15377"/>
        <dbReference type="ChEBI" id="CHEBI:28938"/>
        <dbReference type="ChEBI" id="CHEBI:29985"/>
        <dbReference type="ChEBI" id="CHEBI:58359"/>
        <dbReference type="EC" id="3.5.1.2"/>
    </reaction>
</comment>